<reference evidence="2" key="1">
    <citation type="submission" date="2020-02" db="EMBL/GenBank/DDBJ databases">
        <authorList>
            <person name="Meier V. D."/>
        </authorList>
    </citation>
    <scope>NUCLEOTIDE SEQUENCE</scope>
    <source>
        <strain evidence="2">AVDCRST_MAG30</strain>
    </source>
</reference>
<feature type="compositionally biased region" description="Basic and acidic residues" evidence="1">
    <location>
        <begin position="327"/>
        <end position="339"/>
    </location>
</feature>
<name>A0A6J4SXD5_9ACTN</name>
<evidence type="ECO:0000313" key="2">
    <source>
        <dbReference type="EMBL" id="CAA9508168.1"/>
    </source>
</evidence>
<feature type="compositionally biased region" description="Basic and acidic residues" evidence="1">
    <location>
        <begin position="75"/>
        <end position="90"/>
    </location>
</feature>
<proteinExistence type="predicted"/>
<feature type="compositionally biased region" description="Low complexity" evidence="1">
    <location>
        <begin position="48"/>
        <end position="67"/>
    </location>
</feature>
<feature type="compositionally biased region" description="Low complexity" evidence="1">
    <location>
        <begin position="628"/>
        <end position="640"/>
    </location>
</feature>
<feature type="compositionally biased region" description="Basic and acidic residues" evidence="1">
    <location>
        <begin position="147"/>
        <end position="167"/>
    </location>
</feature>
<feature type="compositionally biased region" description="Basic and acidic residues" evidence="1">
    <location>
        <begin position="411"/>
        <end position="421"/>
    </location>
</feature>
<gene>
    <name evidence="2" type="ORF">AVDCRST_MAG30-2297</name>
</gene>
<dbReference type="AlphaFoldDB" id="A0A6J4SXD5"/>
<feature type="compositionally biased region" description="Basic residues" evidence="1">
    <location>
        <begin position="137"/>
        <end position="146"/>
    </location>
</feature>
<feature type="compositionally biased region" description="Basic and acidic residues" evidence="1">
    <location>
        <begin position="607"/>
        <end position="627"/>
    </location>
</feature>
<sequence length="683" mass="76897">APAAPPRRGGPVARLRRGARARRRPHALSLRPPDGRRRRPAHRQAGEPPAARLRCPALGLRRAPPAQRARRLRSRPADRHRLRPADRRGEGQPGDGVRTARGRRPPDRAQPPRLQPGAHDAVRPARRSARGGDRVPARRHSRVERHGRRDDVHDAERDREPREDARPARRRQRLRRREHRPGLSRSQLPRRGRAPDGLPGPDGSAAAARDRHGQGRSRHRGRARSLARRRRHLRLRPLRVAVMALGRARHRADPDPHRHTQGHGLGGHRLHAHPPTRDQAARWLARRHLRPRHHPLEVRPLPRRRREREPRARHHGDRSGRPLLRPAHPDPRRLPDRVPELLGLRARTRPGRRRDDHRPGGRARAGTAAPARERRAARRAAPDGARQHGARAGDRPGRRRRRRRLGGPAADGRDLLRAEPRRHLRDHARRRRSGGAHRPAQRARRADPRDRTALARIPQCGHGRARQPATLAAQRRPGGLHRVGAPLHRSARDGAGARRRRDPGRRCAGELAEPPRQPGGVLAADQAGPEARDLPDRLRRPDGAQPDQRDHHPGRRAPAGDDVLPQRPHPDEPLQPARLPARPADHGPQPGTAPGRRLPGLRRRDGHRSGRERERVRGPDRRPDDPRAPQLPGAAGAGRAAARDGERHPGRRRTERREPAPRRAGPGAPRSRARPRDAAEDPR</sequence>
<feature type="compositionally biased region" description="Basic residues" evidence="1">
    <location>
        <begin position="284"/>
        <end position="293"/>
    </location>
</feature>
<feature type="compositionally biased region" description="Basic and acidic residues" evidence="1">
    <location>
        <begin position="674"/>
        <end position="683"/>
    </location>
</feature>
<feature type="region of interest" description="Disordered" evidence="1">
    <location>
        <begin position="249"/>
        <end position="683"/>
    </location>
</feature>
<dbReference type="EMBL" id="CADCVS010000303">
    <property type="protein sequence ID" value="CAA9508168.1"/>
    <property type="molecule type" value="Genomic_DNA"/>
</dbReference>
<feature type="compositionally biased region" description="Basic and acidic residues" evidence="1">
    <location>
        <begin position="530"/>
        <end position="551"/>
    </location>
</feature>
<feature type="compositionally biased region" description="Basic residues" evidence="1">
    <location>
        <begin position="301"/>
        <end position="316"/>
    </location>
</feature>
<feature type="non-terminal residue" evidence="2">
    <location>
        <position position="1"/>
    </location>
</feature>
<evidence type="ECO:0000256" key="1">
    <source>
        <dbReference type="SAM" id="MobiDB-lite"/>
    </source>
</evidence>
<accession>A0A6J4SXD5</accession>
<feature type="region of interest" description="Disordered" evidence="1">
    <location>
        <begin position="1"/>
        <end position="232"/>
    </location>
</feature>
<feature type="compositionally biased region" description="Basic residues" evidence="1">
    <location>
        <begin position="214"/>
        <end position="232"/>
    </location>
</feature>
<feature type="compositionally biased region" description="Basic residues" evidence="1">
    <location>
        <begin position="14"/>
        <end position="26"/>
    </location>
</feature>
<feature type="compositionally biased region" description="Low complexity" evidence="1">
    <location>
        <begin position="1"/>
        <end position="13"/>
    </location>
</feature>
<feature type="compositionally biased region" description="Basic residues" evidence="1">
    <location>
        <begin position="168"/>
        <end position="179"/>
    </location>
</feature>
<organism evidence="2">
    <name type="scientific">uncultured Solirubrobacteraceae bacterium</name>
    <dbReference type="NCBI Taxonomy" id="1162706"/>
    <lineage>
        <taxon>Bacteria</taxon>
        <taxon>Bacillati</taxon>
        <taxon>Actinomycetota</taxon>
        <taxon>Thermoleophilia</taxon>
        <taxon>Solirubrobacterales</taxon>
        <taxon>Solirubrobacteraceae</taxon>
        <taxon>environmental samples</taxon>
    </lineage>
</organism>
<feature type="compositionally biased region" description="Basic residues" evidence="1">
    <location>
        <begin position="422"/>
        <end position="443"/>
    </location>
</feature>
<protein>
    <submittedName>
        <fullName evidence="2">Uncharacterized protein</fullName>
    </submittedName>
</protein>
<feature type="compositionally biased region" description="Basic and acidic residues" evidence="1">
    <location>
        <begin position="444"/>
        <end position="453"/>
    </location>
</feature>
<feature type="non-terminal residue" evidence="2">
    <location>
        <position position="683"/>
    </location>
</feature>